<dbReference type="PANTHER" id="PTHR20953:SF3">
    <property type="entry name" value="P-LOOP CONTAINING NUCLEOSIDE TRIPHOSPHATE HYDROLASES SUPERFAMILY PROTEIN"/>
    <property type="match status" value="1"/>
</dbReference>
<dbReference type="AlphaFoldDB" id="A0A1H3K7J1"/>
<dbReference type="EMBL" id="FNQE01000001">
    <property type="protein sequence ID" value="SDY48141.1"/>
    <property type="molecule type" value="Genomic_DNA"/>
</dbReference>
<dbReference type="NCBIfam" id="TIGR02858">
    <property type="entry name" value="spore_III_AA"/>
    <property type="match status" value="1"/>
</dbReference>
<accession>A0A1H3K7J1</accession>
<feature type="domain" description="AAA+ ATPase" evidence="3">
    <location>
        <begin position="169"/>
        <end position="318"/>
    </location>
</feature>
<evidence type="ECO:0000313" key="4">
    <source>
        <dbReference type="EMBL" id="SDY48141.1"/>
    </source>
</evidence>
<evidence type="ECO:0000256" key="1">
    <source>
        <dbReference type="ARBA" id="ARBA00022741"/>
    </source>
</evidence>
<dbReference type="PANTHER" id="PTHR20953">
    <property type="entry name" value="KINASE-RELATED"/>
    <property type="match status" value="1"/>
</dbReference>
<dbReference type="STRING" id="415015.SAMN05660462_00165"/>
<dbReference type="SUPFAM" id="SSF52540">
    <property type="entry name" value="P-loop containing nucleoside triphosphate hydrolases"/>
    <property type="match status" value="1"/>
</dbReference>
<gene>
    <name evidence="4" type="ORF">SAMN05660462_00165</name>
</gene>
<dbReference type="GO" id="GO:0005524">
    <property type="term" value="F:ATP binding"/>
    <property type="evidence" value="ECO:0007669"/>
    <property type="project" value="UniProtKB-KW"/>
</dbReference>
<dbReference type="Gene3D" id="3.40.50.300">
    <property type="entry name" value="P-loop containing nucleotide triphosphate hydrolases"/>
    <property type="match status" value="1"/>
</dbReference>
<keyword evidence="5" id="KW-1185">Reference proteome</keyword>
<dbReference type="InterPro" id="IPR045735">
    <property type="entry name" value="Spore_III_AA_AAA+_ATPase"/>
</dbReference>
<proteinExistence type="predicted"/>
<dbReference type="RefSeq" id="WP_244270427.1">
    <property type="nucleotide sequence ID" value="NZ_FNQE01000001.1"/>
</dbReference>
<evidence type="ECO:0000313" key="5">
    <source>
        <dbReference type="Proteomes" id="UP000198625"/>
    </source>
</evidence>
<evidence type="ECO:0000259" key="3">
    <source>
        <dbReference type="SMART" id="SM00382"/>
    </source>
</evidence>
<evidence type="ECO:0000256" key="2">
    <source>
        <dbReference type="ARBA" id="ARBA00022840"/>
    </source>
</evidence>
<protein>
    <submittedName>
        <fullName evidence="4">Stage III sporulation protein AA</fullName>
    </submittedName>
</protein>
<dbReference type="InterPro" id="IPR003593">
    <property type="entry name" value="AAA+_ATPase"/>
</dbReference>
<sequence>MSMQINKNFIKSTTYSKANAYYEIINYLDSELWDVLSKLPHADAEKVEEIRLRNGKPLMISLGARDYFVSPNCSLLSKPIECIHVSHKHILKTFQLISNYSIYSIEEELKNGFVTVKGGHRIGITGKVIYGNGGLETIKDISSLNIRIAKEIIGVSNKIIQHIIKKPNSIFNTLLVSPPQCGKTTLLRDIIRNISNGMEAYNFYGIKVGVVDERSELAGTYMGYPQNDIGFRTDIIDSCQKHEGILLLLRSMSPNVIATDEIGDEKDIKAIHEAIKAGVKIISTVHGDGIEDILTKPKLRDVIKEKVFERLIIIDNANGVGNIKDVLEGQSFKSILR</sequence>
<dbReference type="Pfam" id="PF19568">
    <property type="entry name" value="Spore_III_AA"/>
    <property type="match status" value="1"/>
</dbReference>
<dbReference type="Proteomes" id="UP000198625">
    <property type="component" value="Unassembled WGS sequence"/>
</dbReference>
<name>A0A1H3K7J1_9FIRM</name>
<dbReference type="InterPro" id="IPR014217">
    <property type="entry name" value="Spore_III_AA"/>
</dbReference>
<keyword evidence="2" id="KW-0067">ATP-binding</keyword>
<dbReference type="InterPro" id="IPR027417">
    <property type="entry name" value="P-loop_NTPase"/>
</dbReference>
<keyword evidence="1" id="KW-0547">Nucleotide-binding</keyword>
<organism evidence="4 5">
    <name type="scientific">Proteiniborus ethanoligenes</name>
    <dbReference type="NCBI Taxonomy" id="415015"/>
    <lineage>
        <taxon>Bacteria</taxon>
        <taxon>Bacillati</taxon>
        <taxon>Bacillota</taxon>
        <taxon>Clostridia</taxon>
        <taxon>Eubacteriales</taxon>
        <taxon>Proteiniborus</taxon>
    </lineage>
</organism>
<dbReference type="SMART" id="SM00382">
    <property type="entry name" value="AAA"/>
    <property type="match status" value="1"/>
</dbReference>
<reference evidence="4 5" key="1">
    <citation type="submission" date="2016-10" db="EMBL/GenBank/DDBJ databases">
        <authorList>
            <person name="de Groot N.N."/>
        </authorList>
    </citation>
    <scope>NUCLEOTIDE SEQUENCE [LARGE SCALE GENOMIC DNA]</scope>
    <source>
        <strain evidence="4 5">DSM 21650</strain>
    </source>
</reference>